<feature type="transmembrane region" description="Helical" evidence="7">
    <location>
        <begin position="275"/>
        <end position="295"/>
    </location>
</feature>
<evidence type="ECO:0000256" key="6">
    <source>
        <dbReference type="ARBA" id="ARBA00023136"/>
    </source>
</evidence>
<reference evidence="9 10" key="1">
    <citation type="submission" date="2018-05" db="EMBL/GenBank/DDBJ databases">
        <title>Acuticoccus sediminis sp. nov., isolated from deep-sea sediment of Indian Ocean.</title>
        <authorList>
            <person name="Liu X."/>
            <person name="Lai Q."/>
            <person name="Du Y."/>
            <person name="Sun F."/>
            <person name="Zhang X."/>
            <person name="Wang S."/>
            <person name="Shao Z."/>
        </authorList>
    </citation>
    <scope>NUCLEOTIDE SEQUENCE [LARGE SCALE GENOMIC DNA]</scope>
    <source>
        <strain evidence="9 10">PTG4-2</strain>
    </source>
</reference>
<keyword evidence="10" id="KW-1185">Reference proteome</keyword>
<keyword evidence="4 7" id="KW-0812">Transmembrane</keyword>
<evidence type="ECO:0000313" key="9">
    <source>
        <dbReference type="EMBL" id="RAI03311.1"/>
    </source>
</evidence>
<feature type="transmembrane region" description="Helical" evidence="7">
    <location>
        <begin position="197"/>
        <end position="222"/>
    </location>
</feature>
<dbReference type="GO" id="GO:0015871">
    <property type="term" value="P:choline transport"/>
    <property type="evidence" value="ECO:0007669"/>
    <property type="project" value="TreeGrafter"/>
</dbReference>
<evidence type="ECO:0000256" key="7">
    <source>
        <dbReference type="RuleBase" id="RU363032"/>
    </source>
</evidence>
<dbReference type="PANTHER" id="PTHR47737">
    <property type="entry name" value="GLYCINE BETAINE/PROLINE BETAINE TRANSPORT SYSTEM PERMEASE PROTEIN PROW"/>
    <property type="match status" value="1"/>
</dbReference>
<sequence length="343" mass="36610">MSDLWLGWPTEILILLIAVVVGVFVDRATANRATAVAAGAGTFIVIQLLGSLSLDTLFFDGDVGRSIRGATNDFIEWLVINYGNVFEAISDPVLKALVWLEHLLRDAPVPVVLFVVGILGYVASHRLTLAVGMAVALWFVGMLGLWEQAMQTVAIMLVSVAIAIIIGIPVGVLNARSDTARSFINPVLDLMQTIPSFVYLIPALMLFGLGNVSAVLATVIYATPPLIRLTDLGIRYVDREVVEASRAFGATRWQMLTGVQIPLAMPSIMQGINQTVMMALAMVVIGSMIGARGVGQTVLVGLQRNDAGQGLIGGIAIVMLAIVFDRISQAAGARAQKHRTVAH</sequence>
<evidence type="ECO:0000256" key="3">
    <source>
        <dbReference type="ARBA" id="ARBA00022475"/>
    </source>
</evidence>
<dbReference type="SUPFAM" id="SSF161098">
    <property type="entry name" value="MetI-like"/>
    <property type="match status" value="1"/>
</dbReference>
<proteinExistence type="inferred from homology"/>
<keyword evidence="6 7" id="KW-0472">Membrane</keyword>
<feature type="transmembrane region" description="Helical" evidence="7">
    <location>
        <begin position="153"/>
        <end position="177"/>
    </location>
</feature>
<organism evidence="9 10">
    <name type="scientific">Acuticoccus sediminis</name>
    <dbReference type="NCBI Taxonomy" id="2184697"/>
    <lineage>
        <taxon>Bacteria</taxon>
        <taxon>Pseudomonadati</taxon>
        <taxon>Pseudomonadota</taxon>
        <taxon>Alphaproteobacteria</taxon>
        <taxon>Hyphomicrobiales</taxon>
        <taxon>Amorphaceae</taxon>
        <taxon>Acuticoccus</taxon>
    </lineage>
</organism>
<dbReference type="EMBL" id="QHHQ01000001">
    <property type="protein sequence ID" value="RAI03311.1"/>
    <property type="molecule type" value="Genomic_DNA"/>
</dbReference>
<dbReference type="InterPro" id="IPR035906">
    <property type="entry name" value="MetI-like_sf"/>
</dbReference>
<dbReference type="PROSITE" id="PS50928">
    <property type="entry name" value="ABC_TM1"/>
    <property type="match status" value="1"/>
</dbReference>
<feature type="transmembrane region" description="Helical" evidence="7">
    <location>
        <begin position="129"/>
        <end position="146"/>
    </location>
</feature>
<protein>
    <submittedName>
        <fullName evidence="9">ABC transporter permease</fullName>
    </submittedName>
</protein>
<feature type="transmembrane region" description="Helical" evidence="7">
    <location>
        <begin position="37"/>
        <end position="59"/>
    </location>
</feature>
<comment type="subcellular location">
    <subcellularLocation>
        <location evidence="1 7">Cell membrane</location>
        <topology evidence="1 7">Multi-pass membrane protein</topology>
    </subcellularLocation>
</comment>
<dbReference type="Proteomes" id="UP000249590">
    <property type="component" value="Unassembled WGS sequence"/>
</dbReference>
<keyword evidence="2 7" id="KW-0813">Transport</keyword>
<evidence type="ECO:0000256" key="2">
    <source>
        <dbReference type="ARBA" id="ARBA00022448"/>
    </source>
</evidence>
<dbReference type="OrthoDB" id="9815258at2"/>
<dbReference type="Pfam" id="PF00528">
    <property type="entry name" value="BPD_transp_1"/>
    <property type="match status" value="1"/>
</dbReference>
<accession>A0A8B2NWU1</accession>
<evidence type="ECO:0000256" key="4">
    <source>
        <dbReference type="ARBA" id="ARBA00022692"/>
    </source>
</evidence>
<dbReference type="GO" id="GO:0005275">
    <property type="term" value="F:amine transmembrane transporter activity"/>
    <property type="evidence" value="ECO:0007669"/>
    <property type="project" value="TreeGrafter"/>
</dbReference>
<dbReference type="Gene3D" id="1.10.3720.10">
    <property type="entry name" value="MetI-like"/>
    <property type="match status" value="1"/>
</dbReference>
<dbReference type="GO" id="GO:0015226">
    <property type="term" value="F:carnitine transmembrane transporter activity"/>
    <property type="evidence" value="ECO:0007669"/>
    <property type="project" value="TreeGrafter"/>
</dbReference>
<evidence type="ECO:0000256" key="1">
    <source>
        <dbReference type="ARBA" id="ARBA00004651"/>
    </source>
</evidence>
<evidence type="ECO:0000256" key="5">
    <source>
        <dbReference type="ARBA" id="ARBA00022989"/>
    </source>
</evidence>
<dbReference type="CDD" id="cd06261">
    <property type="entry name" value="TM_PBP2"/>
    <property type="match status" value="1"/>
</dbReference>
<name>A0A8B2NWU1_9HYPH</name>
<dbReference type="RefSeq" id="WP_111341871.1">
    <property type="nucleotide sequence ID" value="NZ_JAIWKD010000001.1"/>
</dbReference>
<gene>
    <name evidence="9" type="ORF">DLJ53_01980</name>
</gene>
<dbReference type="InterPro" id="IPR000515">
    <property type="entry name" value="MetI-like"/>
</dbReference>
<dbReference type="GO" id="GO:0043190">
    <property type="term" value="C:ATP-binding cassette (ABC) transporter complex"/>
    <property type="evidence" value="ECO:0007669"/>
    <property type="project" value="TreeGrafter"/>
</dbReference>
<dbReference type="FunFam" id="1.10.3720.10:FF:000001">
    <property type="entry name" value="Glycine betaine ABC transporter, permease"/>
    <property type="match status" value="1"/>
</dbReference>
<comment type="caution">
    <text evidence="9">The sequence shown here is derived from an EMBL/GenBank/DDBJ whole genome shotgun (WGS) entry which is preliminary data.</text>
</comment>
<feature type="transmembrane region" description="Helical" evidence="7">
    <location>
        <begin position="307"/>
        <end position="324"/>
    </location>
</feature>
<feature type="domain" description="ABC transmembrane type-1" evidence="8">
    <location>
        <begin position="149"/>
        <end position="328"/>
    </location>
</feature>
<dbReference type="PANTHER" id="PTHR47737:SF1">
    <property type="entry name" value="GLYCINE BETAINE_PROLINE BETAINE TRANSPORT SYSTEM PERMEASE PROTEIN PROW"/>
    <property type="match status" value="1"/>
</dbReference>
<keyword evidence="5 7" id="KW-1133">Transmembrane helix</keyword>
<dbReference type="GO" id="GO:0031460">
    <property type="term" value="P:glycine betaine transport"/>
    <property type="evidence" value="ECO:0007669"/>
    <property type="project" value="UniProtKB-ARBA"/>
</dbReference>
<evidence type="ECO:0000259" key="8">
    <source>
        <dbReference type="PROSITE" id="PS50928"/>
    </source>
</evidence>
<keyword evidence="3" id="KW-1003">Cell membrane</keyword>
<feature type="transmembrane region" description="Helical" evidence="7">
    <location>
        <begin position="6"/>
        <end position="25"/>
    </location>
</feature>
<dbReference type="AlphaFoldDB" id="A0A8B2NWU1"/>
<comment type="similarity">
    <text evidence="7">Belongs to the binding-protein-dependent transport system permease family.</text>
</comment>
<evidence type="ECO:0000313" key="10">
    <source>
        <dbReference type="Proteomes" id="UP000249590"/>
    </source>
</evidence>